<comment type="caution">
    <text evidence="2">The sequence shown here is derived from an EMBL/GenBank/DDBJ whole genome shotgun (WGS) entry which is preliminary data.</text>
</comment>
<dbReference type="RefSeq" id="WP_222992324.1">
    <property type="nucleotide sequence ID" value="NZ_JAINVV010000011.1"/>
</dbReference>
<accession>A0ABS7PY06</accession>
<proteinExistence type="predicted"/>
<dbReference type="EMBL" id="JAINVV010000011">
    <property type="protein sequence ID" value="MBY8825227.1"/>
    <property type="molecule type" value="Genomic_DNA"/>
</dbReference>
<dbReference type="InterPro" id="IPR032710">
    <property type="entry name" value="NTF2-like_dom_sf"/>
</dbReference>
<evidence type="ECO:0000313" key="2">
    <source>
        <dbReference type="EMBL" id="MBY8825227.1"/>
    </source>
</evidence>
<dbReference type="SUPFAM" id="SSF54427">
    <property type="entry name" value="NTF2-like"/>
    <property type="match status" value="1"/>
</dbReference>
<protein>
    <submittedName>
        <fullName evidence="2">Nuclear transport factor 2 family protein</fullName>
    </submittedName>
</protein>
<dbReference type="Pfam" id="PF13577">
    <property type="entry name" value="SnoaL_4"/>
    <property type="match status" value="1"/>
</dbReference>
<dbReference type="Gene3D" id="3.10.450.50">
    <property type="match status" value="1"/>
</dbReference>
<evidence type="ECO:0000259" key="1">
    <source>
        <dbReference type="Pfam" id="PF13577"/>
    </source>
</evidence>
<evidence type="ECO:0000313" key="3">
    <source>
        <dbReference type="Proteomes" id="UP000706039"/>
    </source>
</evidence>
<reference evidence="2 3" key="1">
    <citation type="submission" date="2021-08" db="EMBL/GenBank/DDBJ databases">
        <authorList>
            <person name="Tuo L."/>
        </authorList>
    </citation>
    <scope>NUCLEOTIDE SEQUENCE [LARGE SCALE GENOMIC DNA]</scope>
    <source>
        <strain evidence="2 3">JCM 31229</strain>
    </source>
</reference>
<name>A0ABS7PY06_9SPHN</name>
<feature type="domain" description="SnoaL-like" evidence="1">
    <location>
        <begin position="6"/>
        <end position="146"/>
    </location>
</feature>
<organism evidence="2 3">
    <name type="scientific">Sphingomonas colocasiae</name>
    <dbReference type="NCBI Taxonomy" id="1848973"/>
    <lineage>
        <taxon>Bacteria</taxon>
        <taxon>Pseudomonadati</taxon>
        <taxon>Pseudomonadota</taxon>
        <taxon>Alphaproteobacteria</taxon>
        <taxon>Sphingomonadales</taxon>
        <taxon>Sphingomonadaceae</taxon>
        <taxon>Sphingomonas</taxon>
    </lineage>
</organism>
<dbReference type="Proteomes" id="UP000706039">
    <property type="component" value="Unassembled WGS sequence"/>
</dbReference>
<keyword evidence="3" id="KW-1185">Reference proteome</keyword>
<gene>
    <name evidence="2" type="ORF">K7G82_23190</name>
</gene>
<sequence length="164" mass="18950">MTELHRLADIIEIHQLFAARLRALDMKDWDLYAACHTGDVRGQTYGDHPGAATPDGNAPVYDYVGIPEMIARIRDFIEGPVPLITCHHGHNPEITLLSETEASGIWAMEDRLWWSDGERAETMHGHGHYHEHYRKVDGRWLISFRKLTRLHLERSPGFYDRPRT</sequence>
<dbReference type="InterPro" id="IPR037401">
    <property type="entry name" value="SnoaL-like"/>
</dbReference>